<feature type="region of interest" description="Disordered" evidence="6">
    <location>
        <begin position="299"/>
        <end position="342"/>
    </location>
</feature>
<evidence type="ECO:0000256" key="4">
    <source>
        <dbReference type="ARBA" id="ARBA00023136"/>
    </source>
</evidence>
<keyword evidence="2 7" id="KW-0812">Transmembrane</keyword>
<dbReference type="AlphaFoldDB" id="A0A8K0R1I8"/>
<dbReference type="GO" id="GO:0016020">
    <property type="term" value="C:membrane"/>
    <property type="evidence" value="ECO:0007669"/>
    <property type="project" value="UniProtKB-SubCell"/>
</dbReference>
<sequence>MIAIPETTRYPPEYLNEDIGPSLFATCIVFLALESVFMILMIASRYVGKAERTNRSMEVFLSLTYVVCTGKITIMILLVELGGAGRHRVALPPSTVQNALKLSTALQIVCPLTTSLSKLGVLCLLHRILGRTSRGYRLVIRSTFGVVLVVMVVQVLYPFLNCRPFSKTWIPQKPGGCAITSLSLWRYLSIPNVLTTLVVVGIPLPALTKLQVSRSVKLGFVAVFLVCTVGVIAAIMRLRAFLKVADFHDITFENVEGLCWTVAESGIYLIAGTMLTLKPLLRKLCKGTIAKRLFGDRRKHSNSGVSEKPYRSWYRSAQDTATELPKTQRSGSDATSISQEQR</sequence>
<comment type="similarity">
    <text evidence="5">Belongs to the SAT4 family.</text>
</comment>
<evidence type="ECO:0000256" key="3">
    <source>
        <dbReference type="ARBA" id="ARBA00022989"/>
    </source>
</evidence>
<evidence type="ECO:0000259" key="8">
    <source>
        <dbReference type="Pfam" id="PF20684"/>
    </source>
</evidence>
<dbReference type="InterPro" id="IPR052337">
    <property type="entry name" value="SAT4-like"/>
</dbReference>
<accession>A0A8K0R1I8</accession>
<feature type="transmembrane region" description="Helical" evidence="7">
    <location>
        <begin position="218"/>
        <end position="238"/>
    </location>
</feature>
<feature type="transmembrane region" description="Helical" evidence="7">
    <location>
        <begin position="184"/>
        <end position="206"/>
    </location>
</feature>
<protein>
    <recommendedName>
        <fullName evidence="8">Rhodopsin domain-containing protein</fullName>
    </recommendedName>
</protein>
<dbReference type="PANTHER" id="PTHR33048">
    <property type="entry name" value="PTH11-LIKE INTEGRAL MEMBRANE PROTEIN (AFU_ORTHOLOGUE AFUA_5G11245)"/>
    <property type="match status" value="1"/>
</dbReference>
<dbReference type="PANTHER" id="PTHR33048:SF156">
    <property type="entry name" value="INTEGRAL MEMBRANE PROTEIN"/>
    <property type="match status" value="1"/>
</dbReference>
<reference evidence="9" key="1">
    <citation type="journal article" date="2021" name="Nat. Commun.">
        <title>Genetic determinants of endophytism in the Arabidopsis root mycobiome.</title>
        <authorList>
            <person name="Mesny F."/>
            <person name="Miyauchi S."/>
            <person name="Thiergart T."/>
            <person name="Pickel B."/>
            <person name="Atanasova L."/>
            <person name="Karlsson M."/>
            <person name="Huettel B."/>
            <person name="Barry K.W."/>
            <person name="Haridas S."/>
            <person name="Chen C."/>
            <person name="Bauer D."/>
            <person name="Andreopoulos W."/>
            <person name="Pangilinan J."/>
            <person name="LaButti K."/>
            <person name="Riley R."/>
            <person name="Lipzen A."/>
            <person name="Clum A."/>
            <person name="Drula E."/>
            <person name="Henrissat B."/>
            <person name="Kohler A."/>
            <person name="Grigoriev I.V."/>
            <person name="Martin F.M."/>
            <person name="Hacquard S."/>
        </authorList>
    </citation>
    <scope>NUCLEOTIDE SEQUENCE</scope>
    <source>
        <strain evidence="9">MPI-SDFR-AT-0120</strain>
    </source>
</reference>
<evidence type="ECO:0000256" key="7">
    <source>
        <dbReference type="SAM" id="Phobius"/>
    </source>
</evidence>
<evidence type="ECO:0000256" key="6">
    <source>
        <dbReference type="SAM" id="MobiDB-lite"/>
    </source>
</evidence>
<evidence type="ECO:0000256" key="2">
    <source>
        <dbReference type="ARBA" id="ARBA00022692"/>
    </source>
</evidence>
<organism evidence="9 10">
    <name type="scientific">Paraphoma chrysanthemicola</name>
    <dbReference type="NCBI Taxonomy" id="798071"/>
    <lineage>
        <taxon>Eukaryota</taxon>
        <taxon>Fungi</taxon>
        <taxon>Dikarya</taxon>
        <taxon>Ascomycota</taxon>
        <taxon>Pezizomycotina</taxon>
        <taxon>Dothideomycetes</taxon>
        <taxon>Pleosporomycetidae</taxon>
        <taxon>Pleosporales</taxon>
        <taxon>Pleosporineae</taxon>
        <taxon>Phaeosphaeriaceae</taxon>
        <taxon>Paraphoma</taxon>
    </lineage>
</organism>
<feature type="transmembrane region" description="Helical" evidence="7">
    <location>
        <begin position="59"/>
        <end position="84"/>
    </location>
</feature>
<comment type="caution">
    <text evidence="9">The sequence shown here is derived from an EMBL/GenBank/DDBJ whole genome shotgun (WGS) entry which is preliminary data.</text>
</comment>
<dbReference type="InterPro" id="IPR049326">
    <property type="entry name" value="Rhodopsin_dom_fungi"/>
</dbReference>
<name>A0A8K0R1I8_9PLEO</name>
<feature type="transmembrane region" description="Helical" evidence="7">
    <location>
        <begin position="23"/>
        <end position="47"/>
    </location>
</feature>
<evidence type="ECO:0000256" key="1">
    <source>
        <dbReference type="ARBA" id="ARBA00004141"/>
    </source>
</evidence>
<gene>
    <name evidence="9" type="ORF">FB567DRAFT_594549</name>
</gene>
<dbReference type="Pfam" id="PF20684">
    <property type="entry name" value="Fung_rhodopsin"/>
    <property type="match status" value="1"/>
</dbReference>
<dbReference type="EMBL" id="JAGMVJ010000014">
    <property type="protein sequence ID" value="KAH7082041.1"/>
    <property type="molecule type" value="Genomic_DNA"/>
</dbReference>
<dbReference type="Proteomes" id="UP000813461">
    <property type="component" value="Unassembled WGS sequence"/>
</dbReference>
<evidence type="ECO:0000313" key="9">
    <source>
        <dbReference type="EMBL" id="KAH7082041.1"/>
    </source>
</evidence>
<proteinExistence type="inferred from homology"/>
<keyword evidence="4 7" id="KW-0472">Membrane</keyword>
<feature type="compositionally biased region" description="Polar residues" evidence="6">
    <location>
        <begin position="315"/>
        <end position="342"/>
    </location>
</feature>
<feature type="domain" description="Rhodopsin" evidence="8">
    <location>
        <begin position="61"/>
        <end position="283"/>
    </location>
</feature>
<feature type="transmembrane region" description="Helical" evidence="7">
    <location>
        <begin position="104"/>
        <end position="126"/>
    </location>
</feature>
<comment type="subcellular location">
    <subcellularLocation>
        <location evidence="1">Membrane</location>
        <topology evidence="1">Multi-pass membrane protein</topology>
    </subcellularLocation>
</comment>
<feature type="transmembrane region" description="Helical" evidence="7">
    <location>
        <begin position="138"/>
        <end position="160"/>
    </location>
</feature>
<evidence type="ECO:0000256" key="5">
    <source>
        <dbReference type="ARBA" id="ARBA00038359"/>
    </source>
</evidence>
<dbReference type="OrthoDB" id="3648173at2759"/>
<keyword evidence="10" id="KW-1185">Reference proteome</keyword>
<evidence type="ECO:0000313" key="10">
    <source>
        <dbReference type="Proteomes" id="UP000813461"/>
    </source>
</evidence>
<feature type="transmembrane region" description="Helical" evidence="7">
    <location>
        <begin position="258"/>
        <end position="277"/>
    </location>
</feature>
<keyword evidence="3 7" id="KW-1133">Transmembrane helix</keyword>